<dbReference type="Pfam" id="PF01885">
    <property type="entry name" value="PTS_2-RNA"/>
    <property type="match status" value="1"/>
</dbReference>
<evidence type="ECO:0000256" key="3">
    <source>
        <dbReference type="ARBA" id="ARBA00023027"/>
    </source>
</evidence>
<dbReference type="AlphaFoldDB" id="A0A7X0AVW6"/>
<reference evidence="6 7" key="1">
    <citation type="submission" date="2020-08" db="EMBL/GenBank/DDBJ databases">
        <title>Genomic Encyclopedia of Type Strains, Phase IV (KMG-IV): sequencing the most valuable type-strain genomes for metagenomic binning, comparative biology and taxonomic classification.</title>
        <authorList>
            <person name="Goeker M."/>
        </authorList>
    </citation>
    <scope>NUCLEOTIDE SEQUENCE [LARGE SCALE GENOMIC DNA]</scope>
    <source>
        <strain evidence="6 7">DSM 22198</strain>
    </source>
</reference>
<keyword evidence="2 5" id="KW-0808">Transferase</keyword>
<evidence type="ECO:0000256" key="5">
    <source>
        <dbReference type="HAMAP-Rule" id="MF_00299"/>
    </source>
</evidence>
<gene>
    <name evidence="5" type="primary">kptA</name>
    <name evidence="6" type="ORF">FHS74_001634</name>
</gene>
<dbReference type="EC" id="2.7.1.-" evidence="5"/>
<dbReference type="InterPro" id="IPR042081">
    <property type="entry name" value="RNA_2'-PTrans_C"/>
</dbReference>
<sequence length="185" mass="19776">MAPDPIHLSKFLSFVLRHKPDAIGLSLDPQGWALIEELVTKGNASGTAFSRDDVLAAVATSDKKRFSLSEDGMRIRAAQGHSVTVDLGLSARQPPAVLYHGTATRFVDAILAQGLTPQARQQVHLSANEATALKVGQRHGKPALFRVDALGMHTQGLTFHQADNGVWLTDHVPPHFLTLAPPGGA</sequence>
<keyword evidence="7" id="KW-1185">Reference proteome</keyword>
<name>A0A7X0AVW6_9PROT</name>
<dbReference type="NCBIfam" id="NF002014">
    <property type="entry name" value="PRK00819.1-4"/>
    <property type="match status" value="1"/>
</dbReference>
<dbReference type="PANTHER" id="PTHR12684">
    <property type="entry name" value="PUTATIVE PHOSPHOTRANSFERASE"/>
    <property type="match status" value="1"/>
</dbReference>
<comment type="similarity">
    <text evidence="1 5">Belongs to the KptA/TPT1 family.</text>
</comment>
<accession>A0A7X0AVW6</accession>
<comment type="caution">
    <text evidence="6">The sequence shown here is derived from an EMBL/GenBank/DDBJ whole genome shotgun (WGS) entry which is preliminary data.</text>
</comment>
<evidence type="ECO:0000313" key="6">
    <source>
        <dbReference type="EMBL" id="MBB6251089.1"/>
    </source>
</evidence>
<dbReference type="GO" id="GO:0000215">
    <property type="term" value="F:tRNA 2'-phosphotransferase activity"/>
    <property type="evidence" value="ECO:0007669"/>
    <property type="project" value="TreeGrafter"/>
</dbReference>
<dbReference type="InterPro" id="IPR002745">
    <property type="entry name" value="Ptrans_KptA/Tpt1"/>
</dbReference>
<dbReference type="Gene3D" id="1.10.10.970">
    <property type="entry name" value="RNA 2'-phosphotransferase, Tpt1/KptA family, N-terminal domain"/>
    <property type="match status" value="1"/>
</dbReference>
<dbReference type="InterPro" id="IPR022928">
    <property type="entry name" value="RNA_2'-PTrans_KptA"/>
</dbReference>
<dbReference type="GO" id="GO:0003950">
    <property type="term" value="F:NAD+ poly-ADP-ribosyltransferase activity"/>
    <property type="evidence" value="ECO:0007669"/>
    <property type="project" value="InterPro"/>
</dbReference>
<dbReference type="EMBL" id="JACIIZ010000004">
    <property type="protein sequence ID" value="MBB6251089.1"/>
    <property type="molecule type" value="Genomic_DNA"/>
</dbReference>
<dbReference type="Gene3D" id="3.20.170.30">
    <property type="match status" value="1"/>
</dbReference>
<dbReference type="SUPFAM" id="SSF56399">
    <property type="entry name" value="ADP-ribosylation"/>
    <property type="match status" value="1"/>
</dbReference>
<comment type="function">
    <text evidence="4 5">Removes the 2'-phosphate from RNA via an intermediate in which the phosphate is ADP-ribosylated by NAD followed by a presumed transesterification to release the RNA and generate ADP-ribose 1''-2''-cyclic phosphate (APPR&gt;P). May function as an ADP-ribosylase.</text>
</comment>
<dbReference type="InterPro" id="IPR042080">
    <property type="entry name" value="RNA_2'-PTrans_N"/>
</dbReference>
<dbReference type="RefSeq" id="WP_184799306.1">
    <property type="nucleotide sequence ID" value="NZ_JACIIZ010000004.1"/>
</dbReference>
<proteinExistence type="inferred from homology"/>
<dbReference type="Proteomes" id="UP000539175">
    <property type="component" value="Unassembled WGS sequence"/>
</dbReference>
<dbReference type="HAMAP" id="MF_00299">
    <property type="entry name" value="KptA"/>
    <property type="match status" value="1"/>
</dbReference>
<organism evidence="6 7">
    <name type="scientific">Nitrospirillum iridis</name>
    <dbReference type="NCBI Taxonomy" id="765888"/>
    <lineage>
        <taxon>Bacteria</taxon>
        <taxon>Pseudomonadati</taxon>
        <taxon>Pseudomonadota</taxon>
        <taxon>Alphaproteobacteria</taxon>
        <taxon>Rhodospirillales</taxon>
        <taxon>Azospirillaceae</taxon>
        <taxon>Nitrospirillum</taxon>
    </lineage>
</organism>
<evidence type="ECO:0000256" key="4">
    <source>
        <dbReference type="ARBA" id="ARBA00025212"/>
    </source>
</evidence>
<evidence type="ECO:0000256" key="2">
    <source>
        <dbReference type="ARBA" id="ARBA00022679"/>
    </source>
</evidence>
<evidence type="ECO:0000313" key="7">
    <source>
        <dbReference type="Proteomes" id="UP000539175"/>
    </source>
</evidence>
<keyword evidence="3 5" id="KW-0520">NAD</keyword>
<protein>
    <recommendedName>
        <fullName evidence="5">Probable RNA 2'-phosphotransferase</fullName>
        <ecNumber evidence="5">2.7.1.-</ecNumber>
    </recommendedName>
</protein>
<dbReference type="GO" id="GO:0006388">
    <property type="term" value="P:tRNA splicing, via endonucleolytic cleavage and ligation"/>
    <property type="evidence" value="ECO:0007669"/>
    <property type="project" value="UniProtKB-UniRule"/>
</dbReference>
<evidence type="ECO:0000256" key="1">
    <source>
        <dbReference type="ARBA" id="ARBA00009836"/>
    </source>
</evidence>
<dbReference type="PANTHER" id="PTHR12684:SF2">
    <property type="entry name" value="TRNA 2'-PHOSPHOTRANSFERASE 1"/>
    <property type="match status" value="1"/>
</dbReference>